<dbReference type="EMBL" id="NBWU01000001">
    <property type="protein sequence ID" value="PCE65975.1"/>
    <property type="molecule type" value="Genomic_DNA"/>
</dbReference>
<dbReference type="Gene3D" id="3.10.180.10">
    <property type="entry name" value="2,3-Dihydroxybiphenyl 1,2-Dioxygenase, domain 1"/>
    <property type="match status" value="1"/>
</dbReference>
<dbReference type="AlphaFoldDB" id="A0A2A4GDV9"/>
<accession>A0A2A4GDV9</accession>
<dbReference type="Proteomes" id="UP000219559">
    <property type="component" value="Unassembled WGS sequence"/>
</dbReference>
<dbReference type="PANTHER" id="PTHR21366:SF14">
    <property type="entry name" value="GLYOXALASE DOMAIN-CONTAINING PROTEIN 5"/>
    <property type="match status" value="1"/>
</dbReference>
<reference evidence="2 3" key="1">
    <citation type="submission" date="2017-04" db="EMBL/GenBank/DDBJ databases">
        <title>A new member of the family Flavobacteriaceae isolated from ascidians.</title>
        <authorList>
            <person name="Chen L."/>
        </authorList>
    </citation>
    <scope>NUCLEOTIDE SEQUENCE [LARGE SCALE GENOMIC DNA]</scope>
    <source>
        <strain evidence="2 3">HQA918</strain>
    </source>
</reference>
<feature type="domain" description="VOC" evidence="1">
    <location>
        <begin position="11"/>
        <end position="130"/>
    </location>
</feature>
<comment type="caution">
    <text evidence="2">The sequence shown here is derived from an EMBL/GenBank/DDBJ whole genome shotgun (WGS) entry which is preliminary data.</text>
</comment>
<evidence type="ECO:0000259" key="1">
    <source>
        <dbReference type="PROSITE" id="PS51819"/>
    </source>
</evidence>
<dbReference type="PANTHER" id="PTHR21366">
    <property type="entry name" value="GLYOXALASE FAMILY PROTEIN"/>
    <property type="match status" value="1"/>
</dbReference>
<dbReference type="InterPro" id="IPR037523">
    <property type="entry name" value="VOC_core"/>
</dbReference>
<sequence>MNNKHEFKIAFLDHVALRVSDMDRSIAWYAEVLGLVKYELPEWGPFPIFMLTGKTGVALFPANLNDPELDGTNKNVKIDHLAFQLEAAEYTKAKQKYDALQLEYWIQDHYYFESMYTRDPDSHVVELTTLRVPADEFYKK</sequence>
<dbReference type="RefSeq" id="WP_097441499.1">
    <property type="nucleotide sequence ID" value="NZ_NBWU01000001.1"/>
</dbReference>
<dbReference type="PROSITE" id="PS51819">
    <property type="entry name" value="VOC"/>
    <property type="match status" value="1"/>
</dbReference>
<dbReference type="InterPro" id="IPR029068">
    <property type="entry name" value="Glyas_Bleomycin-R_OHBP_Dase"/>
</dbReference>
<proteinExistence type="predicted"/>
<gene>
    <name evidence="2" type="ORF">B7P33_01345</name>
</gene>
<keyword evidence="3" id="KW-1185">Reference proteome</keyword>
<evidence type="ECO:0000313" key="3">
    <source>
        <dbReference type="Proteomes" id="UP000219559"/>
    </source>
</evidence>
<dbReference type="InterPro" id="IPR004360">
    <property type="entry name" value="Glyas_Fos-R_dOase_dom"/>
</dbReference>
<name>A0A2A4GDV9_9FLAO</name>
<organism evidence="2 3">
    <name type="scientific">Sediminicola luteus</name>
    <dbReference type="NCBI Taxonomy" id="319238"/>
    <lineage>
        <taxon>Bacteria</taxon>
        <taxon>Pseudomonadati</taxon>
        <taxon>Bacteroidota</taxon>
        <taxon>Flavobacteriia</taxon>
        <taxon>Flavobacteriales</taxon>
        <taxon>Flavobacteriaceae</taxon>
        <taxon>Sediminicola</taxon>
    </lineage>
</organism>
<dbReference type="Pfam" id="PF00903">
    <property type="entry name" value="Glyoxalase"/>
    <property type="match status" value="1"/>
</dbReference>
<protein>
    <submittedName>
        <fullName evidence="2">Glyoxalase</fullName>
    </submittedName>
</protein>
<dbReference type="InterPro" id="IPR050383">
    <property type="entry name" value="GlyoxalaseI/FosfomycinResist"/>
</dbReference>
<dbReference type="OrthoDB" id="192739at2"/>
<dbReference type="CDD" id="cd06587">
    <property type="entry name" value="VOC"/>
    <property type="match status" value="1"/>
</dbReference>
<evidence type="ECO:0000313" key="2">
    <source>
        <dbReference type="EMBL" id="PCE65975.1"/>
    </source>
</evidence>
<dbReference type="SUPFAM" id="SSF54593">
    <property type="entry name" value="Glyoxalase/Bleomycin resistance protein/Dihydroxybiphenyl dioxygenase"/>
    <property type="match status" value="1"/>
</dbReference>